<keyword evidence="5 7" id="KW-1133">Transmembrane helix</keyword>
<evidence type="ECO:0000313" key="9">
    <source>
        <dbReference type="EMBL" id="ABV33851.1"/>
    </source>
</evidence>
<keyword evidence="2 7" id="KW-0813">Transport</keyword>
<dbReference type="STRING" id="416591.Tlet_1293"/>
<dbReference type="Pfam" id="PF00528">
    <property type="entry name" value="BPD_transp_1"/>
    <property type="match status" value="1"/>
</dbReference>
<feature type="transmembrane region" description="Helical" evidence="7">
    <location>
        <begin position="235"/>
        <end position="255"/>
    </location>
</feature>
<keyword evidence="6 7" id="KW-0472">Membrane</keyword>
<feature type="transmembrane region" description="Helical" evidence="7">
    <location>
        <begin position="5"/>
        <end position="25"/>
    </location>
</feature>
<comment type="subcellular location">
    <subcellularLocation>
        <location evidence="1 7">Cell membrane</location>
        <topology evidence="1 7">Multi-pass membrane protein</topology>
    </subcellularLocation>
</comment>
<dbReference type="HOGENOM" id="CLU_016047_1_1_0"/>
<evidence type="ECO:0000256" key="6">
    <source>
        <dbReference type="ARBA" id="ARBA00023136"/>
    </source>
</evidence>
<dbReference type="RefSeq" id="WP_012003327.1">
    <property type="nucleotide sequence ID" value="NC_009828.1"/>
</dbReference>
<keyword evidence="10" id="KW-1185">Reference proteome</keyword>
<dbReference type="InterPro" id="IPR000515">
    <property type="entry name" value="MetI-like"/>
</dbReference>
<evidence type="ECO:0000256" key="4">
    <source>
        <dbReference type="ARBA" id="ARBA00022692"/>
    </source>
</evidence>
<feature type="domain" description="ABC transmembrane type-1" evidence="8">
    <location>
        <begin position="66"/>
        <end position="256"/>
    </location>
</feature>
<protein>
    <submittedName>
        <fullName evidence="9">Binding-protein-dependent transport systems inner membrane component</fullName>
    </submittedName>
</protein>
<dbReference type="AlphaFoldDB" id="A8F6R7"/>
<sequence precursor="true">MKNIFLYLALILLSIIFIMPFMWMFSTSLKSGEDEIFSYPPKLLPETFNFSNYKKVLELFPWLTFLKNSAIITGLSTIGIVLSSSLAAFAFATLEFKGRDKLFILVISTMMVPYYTTLIPQYILFSKLGWIDTLKPLWVPSFFGSAYFIFLLRQFFKSIPKELFEAAKIDGCSIFQIFYKIYFPLAKPAVITVVILQFMSAWGDFFGPLIYLQSEEKYTLVLGLNAFRGMYYTSWHYLMAATCMVTIPSLIVFALGQKHIIGGITITGMKS</sequence>
<keyword evidence="3" id="KW-1003">Cell membrane</keyword>
<dbReference type="GO" id="GO:0005886">
    <property type="term" value="C:plasma membrane"/>
    <property type="evidence" value="ECO:0007669"/>
    <property type="project" value="UniProtKB-SubCell"/>
</dbReference>
<keyword evidence="4 7" id="KW-0812">Transmembrane</keyword>
<organism evidence="9 10">
    <name type="scientific">Pseudothermotoga lettingae (strain ATCC BAA-301 / DSM 14385 / NBRC 107922 / TMO)</name>
    <name type="common">Thermotoga lettingae</name>
    <dbReference type="NCBI Taxonomy" id="416591"/>
    <lineage>
        <taxon>Bacteria</taxon>
        <taxon>Thermotogati</taxon>
        <taxon>Thermotogota</taxon>
        <taxon>Thermotogae</taxon>
        <taxon>Thermotogales</taxon>
        <taxon>Thermotogaceae</taxon>
        <taxon>Pseudothermotoga</taxon>
    </lineage>
</organism>
<evidence type="ECO:0000259" key="8">
    <source>
        <dbReference type="PROSITE" id="PS50928"/>
    </source>
</evidence>
<dbReference type="EMBL" id="CP000812">
    <property type="protein sequence ID" value="ABV33851.1"/>
    <property type="molecule type" value="Genomic_DNA"/>
</dbReference>
<evidence type="ECO:0000256" key="2">
    <source>
        <dbReference type="ARBA" id="ARBA00022448"/>
    </source>
</evidence>
<feature type="transmembrane region" description="Helical" evidence="7">
    <location>
        <begin position="177"/>
        <end position="199"/>
    </location>
</feature>
<dbReference type="PANTHER" id="PTHR43744:SF12">
    <property type="entry name" value="ABC TRANSPORTER PERMEASE PROTEIN MG189-RELATED"/>
    <property type="match status" value="1"/>
</dbReference>
<evidence type="ECO:0000256" key="3">
    <source>
        <dbReference type="ARBA" id="ARBA00022475"/>
    </source>
</evidence>
<reference evidence="9 10" key="1">
    <citation type="submission" date="2007-08" db="EMBL/GenBank/DDBJ databases">
        <title>Complete sequence of Thermotoga lettingae TMO.</title>
        <authorList>
            <consortium name="US DOE Joint Genome Institute"/>
            <person name="Copeland A."/>
            <person name="Lucas S."/>
            <person name="Lapidus A."/>
            <person name="Barry K."/>
            <person name="Glavina del Rio T."/>
            <person name="Dalin E."/>
            <person name="Tice H."/>
            <person name="Pitluck S."/>
            <person name="Foster B."/>
            <person name="Bruce D."/>
            <person name="Schmutz J."/>
            <person name="Larimer F."/>
            <person name="Land M."/>
            <person name="Hauser L."/>
            <person name="Kyrpides N."/>
            <person name="Mikhailova N."/>
            <person name="Nelson K."/>
            <person name="Gogarten J.P."/>
            <person name="Noll K."/>
            <person name="Richardson P."/>
        </authorList>
    </citation>
    <scope>NUCLEOTIDE SEQUENCE [LARGE SCALE GENOMIC DNA]</scope>
    <source>
        <strain evidence="10">ATCC BAA-301 / DSM 14385 / NBRC 107922 / TMO</strain>
    </source>
</reference>
<feature type="transmembrane region" description="Helical" evidence="7">
    <location>
        <begin position="103"/>
        <end position="125"/>
    </location>
</feature>
<dbReference type="PROSITE" id="PS50928">
    <property type="entry name" value="ABC_TM1"/>
    <property type="match status" value="1"/>
</dbReference>
<dbReference type="InterPro" id="IPR035906">
    <property type="entry name" value="MetI-like_sf"/>
</dbReference>
<feature type="transmembrane region" description="Helical" evidence="7">
    <location>
        <begin position="70"/>
        <end position="91"/>
    </location>
</feature>
<dbReference type="GO" id="GO:0055085">
    <property type="term" value="P:transmembrane transport"/>
    <property type="evidence" value="ECO:0007669"/>
    <property type="project" value="InterPro"/>
</dbReference>
<dbReference type="Gene3D" id="1.10.3720.10">
    <property type="entry name" value="MetI-like"/>
    <property type="match status" value="1"/>
</dbReference>
<evidence type="ECO:0000256" key="7">
    <source>
        <dbReference type="RuleBase" id="RU363032"/>
    </source>
</evidence>
<dbReference type="KEGG" id="tle:Tlet_1293"/>
<comment type="similarity">
    <text evidence="7">Belongs to the binding-protein-dependent transport system permease family.</text>
</comment>
<gene>
    <name evidence="9" type="ordered locus">Tlet_1293</name>
</gene>
<dbReference type="Proteomes" id="UP000002016">
    <property type="component" value="Chromosome"/>
</dbReference>
<evidence type="ECO:0000256" key="5">
    <source>
        <dbReference type="ARBA" id="ARBA00022989"/>
    </source>
</evidence>
<dbReference type="PANTHER" id="PTHR43744">
    <property type="entry name" value="ABC TRANSPORTER PERMEASE PROTEIN MG189-RELATED-RELATED"/>
    <property type="match status" value="1"/>
</dbReference>
<evidence type="ECO:0000256" key="1">
    <source>
        <dbReference type="ARBA" id="ARBA00004651"/>
    </source>
</evidence>
<evidence type="ECO:0000313" key="10">
    <source>
        <dbReference type="Proteomes" id="UP000002016"/>
    </source>
</evidence>
<feature type="transmembrane region" description="Helical" evidence="7">
    <location>
        <begin position="137"/>
        <end position="156"/>
    </location>
</feature>
<name>A8F6R7_PSELT</name>
<dbReference type="eggNOG" id="COG0395">
    <property type="taxonomic scope" value="Bacteria"/>
</dbReference>
<accession>A8F6R7</accession>
<dbReference type="CDD" id="cd06261">
    <property type="entry name" value="TM_PBP2"/>
    <property type="match status" value="1"/>
</dbReference>
<proteinExistence type="inferred from homology"/>
<dbReference type="SUPFAM" id="SSF161098">
    <property type="entry name" value="MetI-like"/>
    <property type="match status" value="1"/>
</dbReference>
<reference evidence="9 10" key="2">
    <citation type="journal article" date="2009" name="Proc. Natl. Acad. Sci. U.S.A.">
        <title>On the chimeric nature, thermophilic origin, and phylogenetic placement of the Thermotogales.</title>
        <authorList>
            <person name="Zhaxybayeva O."/>
            <person name="Swithers K.S."/>
            <person name="Lapierre P."/>
            <person name="Fournier G.P."/>
            <person name="Bickhart D.M."/>
            <person name="DeBoy R.T."/>
            <person name="Nelson K.E."/>
            <person name="Nesbo C.L."/>
            <person name="Doolittle W.F."/>
            <person name="Gogarten J.P."/>
            <person name="Noll K.M."/>
        </authorList>
    </citation>
    <scope>NUCLEOTIDE SEQUENCE [LARGE SCALE GENOMIC DNA]</scope>
    <source>
        <strain evidence="10">ATCC BAA-301 / DSM 14385 / NBRC 107922 / TMO</strain>
    </source>
</reference>